<dbReference type="AlphaFoldDB" id="A0A1H8WUU2"/>
<name>A0A1H8WUU2_9EURY</name>
<dbReference type="RefSeq" id="WP_089828141.1">
    <property type="nucleotide sequence ID" value="NZ_FODV01000045.1"/>
</dbReference>
<evidence type="ECO:0000256" key="1">
    <source>
        <dbReference type="SAM" id="MobiDB-lite"/>
    </source>
</evidence>
<dbReference type="EMBL" id="FODV01000045">
    <property type="protein sequence ID" value="SEP31416.1"/>
    <property type="molecule type" value="Genomic_DNA"/>
</dbReference>
<dbReference type="Proteomes" id="UP000199126">
    <property type="component" value="Unassembled WGS sequence"/>
</dbReference>
<evidence type="ECO:0000313" key="3">
    <source>
        <dbReference type="Proteomes" id="UP000199126"/>
    </source>
</evidence>
<feature type="region of interest" description="Disordered" evidence="1">
    <location>
        <begin position="48"/>
        <end position="106"/>
    </location>
</feature>
<reference evidence="3" key="1">
    <citation type="submission" date="2016-10" db="EMBL/GenBank/DDBJ databases">
        <authorList>
            <person name="Varghese N."/>
            <person name="Submissions S."/>
        </authorList>
    </citation>
    <scope>NUCLEOTIDE SEQUENCE [LARGE SCALE GENOMIC DNA]</scope>
    <source>
        <strain evidence="3">CGMCC 1.10121</strain>
    </source>
</reference>
<accession>A0A1H8WUU2</accession>
<gene>
    <name evidence="2" type="ORF">SAMN04487948_1454</name>
</gene>
<feature type="compositionally biased region" description="Low complexity" evidence="1">
    <location>
        <begin position="57"/>
        <end position="68"/>
    </location>
</feature>
<feature type="compositionally biased region" description="Polar residues" evidence="1">
    <location>
        <begin position="69"/>
        <end position="81"/>
    </location>
</feature>
<keyword evidence="3" id="KW-1185">Reference proteome</keyword>
<proteinExistence type="predicted"/>
<sequence>MEETESEDAILSGDLHEQLSTPQLHRIERALQDAGFAVTVNFADRTFTITPDDEGEQQGQQADETATAVDTTSAQQRSTVESGRTSRQTTRLQSQTVAHGRGVGRR</sequence>
<evidence type="ECO:0000313" key="2">
    <source>
        <dbReference type="EMBL" id="SEP31416.1"/>
    </source>
</evidence>
<protein>
    <submittedName>
        <fullName evidence="2">Uncharacterized protein</fullName>
    </submittedName>
</protein>
<organism evidence="2 3">
    <name type="scientific">Halogranum amylolyticum</name>
    <dbReference type="NCBI Taxonomy" id="660520"/>
    <lineage>
        <taxon>Archaea</taxon>
        <taxon>Methanobacteriati</taxon>
        <taxon>Methanobacteriota</taxon>
        <taxon>Stenosarchaea group</taxon>
        <taxon>Halobacteria</taxon>
        <taxon>Halobacteriales</taxon>
        <taxon>Haloferacaceae</taxon>
    </lineage>
</organism>
<feature type="compositionally biased region" description="Low complexity" evidence="1">
    <location>
        <begin position="82"/>
        <end position="96"/>
    </location>
</feature>